<reference evidence="2 3" key="1">
    <citation type="submission" date="2021-11" db="EMBL/GenBank/DDBJ databases">
        <title>Black yeast isolated from Biological Soil Crust.</title>
        <authorList>
            <person name="Kurbessoian T."/>
        </authorList>
    </citation>
    <scope>NUCLEOTIDE SEQUENCE [LARGE SCALE GENOMIC DNA]</scope>
    <source>
        <strain evidence="2 3">CCFEE 5522</strain>
    </source>
</reference>
<feature type="region of interest" description="Disordered" evidence="1">
    <location>
        <begin position="1"/>
        <end position="54"/>
    </location>
</feature>
<feature type="compositionally biased region" description="Low complexity" evidence="1">
    <location>
        <begin position="30"/>
        <end position="54"/>
    </location>
</feature>
<organism evidence="2 3">
    <name type="scientific">Oleoguttula mirabilis</name>
    <dbReference type="NCBI Taxonomy" id="1507867"/>
    <lineage>
        <taxon>Eukaryota</taxon>
        <taxon>Fungi</taxon>
        <taxon>Dikarya</taxon>
        <taxon>Ascomycota</taxon>
        <taxon>Pezizomycotina</taxon>
        <taxon>Dothideomycetes</taxon>
        <taxon>Dothideomycetidae</taxon>
        <taxon>Mycosphaerellales</taxon>
        <taxon>Teratosphaeriaceae</taxon>
        <taxon>Oleoguttula</taxon>
    </lineage>
</organism>
<accession>A0AAV9JSP4</accession>
<protein>
    <submittedName>
        <fullName evidence="2">Uncharacterized protein</fullName>
    </submittedName>
</protein>
<sequence>MSSNKDTPAGPPNAPRRGDLTAANLEEVQRQQLQRQQHSHPPTTVATPATQAKPAPMMQVWQGNREDWLPFYLSNGGCKE</sequence>
<evidence type="ECO:0000313" key="3">
    <source>
        <dbReference type="Proteomes" id="UP001324427"/>
    </source>
</evidence>
<comment type="caution">
    <text evidence="2">The sequence shown here is derived from an EMBL/GenBank/DDBJ whole genome shotgun (WGS) entry which is preliminary data.</text>
</comment>
<evidence type="ECO:0000256" key="1">
    <source>
        <dbReference type="SAM" id="MobiDB-lite"/>
    </source>
</evidence>
<gene>
    <name evidence="2" type="ORF">LTR36_009444</name>
</gene>
<dbReference type="AlphaFoldDB" id="A0AAV9JSP4"/>
<name>A0AAV9JSP4_9PEZI</name>
<proteinExistence type="predicted"/>
<dbReference type="EMBL" id="JAVFHQ010000007">
    <property type="protein sequence ID" value="KAK4548534.1"/>
    <property type="molecule type" value="Genomic_DNA"/>
</dbReference>
<evidence type="ECO:0000313" key="2">
    <source>
        <dbReference type="EMBL" id="KAK4548534.1"/>
    </source>
</evidence>
<keyword evidence="3" id="KW-1185">Reference proteome</keyword>
<dbReference type="Proteomes" id="UP001324427">
    <property type="component" value="Unassembled WGS sequence"/>
</dbReference>